<dbReference type="PANTHER" id="PTHR43085">
    <property type="entry name" value="HEXOKINASE FAMILY MEMBER"/>
    <property type="match status" value="1"/>
</dbReference>
<keyword evidence="3" id="KW-0547">Nucleotide-binding</keyword>
<dbReference type="CDD" id="cd01167">
    <property type="entry name" value="bac_FRK"/>
    <property type="match status" value="1"/>
</dbReference>
<dbReference type="SUPFAM" id="SSF53613">
    <property type="entry name" value="Ribokinase-like"/>
    <property type="match status" value="1"/>
</dbReference>
<reference evidence="8" key="1">
    <citation type="submission" date="2015-05" db="EMBL/GenBank/DDBJ databases">
        <authorList>
            <person name="Rodrigo-Torres Lidia"/>
            <person name="Arahal R.David."/>
        </authorList>
    </citation>
    <scope>NUCLEOTIDE SEQUENCE [LARGE SCALE GENOMIC DNA]</scope>
    <source>
        <strain evidence="8">CECT 7321</strain>
    </source>
</reference>
<dbReference type="Proteomes" id="UP000043764">
    <property type="component" value="Unassembled WGS sequence"/>
</dbReference>
<evidence type="ECO:0000256" key="3">
    <source>
        <dbReference type="ARBA" id="ARBA00022741"/>
    </source>
</evidence>
<organism evidence="7 8">
    <name type="scientific">Phaeobacter italicus</name>
    <dbReference type="NCBI Taxonomy" id="481446"/>
    <lineage>
        <taxon>Bacteria</taxon>
        <taxon>Pseudomonadati</taxon>
        <taxon>Pseudomonadota</taxon>
        <taxon>Alphaproteobacteria</taxon>
        <taxon>Rhodobacterales</taxon>
        <taxon>Roseobacteraceae</taxon>
        <taxon>Phaeobacter</taxon>
    </lineage>
</organism>
<dbReference type="InterPro" id="IPR011611">
    <property type="entry name" value="PfkB_dom"/>
</dbReference>
<evidence type="ECO:0000256" key="4">
    <source>
        <dbReference type="ARBA" id="ARBA00022777"/>
    </source>
</evidence>
<dbReference type="RefSeq" id="WP_050673251.1">
    <property type="nucleotide sequence ID" value="NZ_CVRL01000020.1"/>
</dbReference>
<keyword evidence="8" id="KW-1185">Reference proteome</keyword>
<dbReference type="AlphaFoldDB" id="A0A0H5D188"/>
<sequence>MTLCGGEALIDMIPPPTTAGPDGFVPHSGGAVFNTAIALGRLGVQVGMLTGLSADMFGRQLVEALEASHVDTSHVVVSDRPTTLAFVRLVDGHATYCFFDENSAGRMLDTAEFPVLCSEVSTLFFGGISLACEPSAKAYAALLEQEYAKRVVMIDPNIRPRFVKDIDRYRARLDRMISRADIVKVSDEDLNWFLPVPLSMREKVALLLERGPSVLILTHGGEGASGFIADGPVVKVPAQRVEITDTVGAGDTFNGGFLAKLSELGCLTKAQLSSLSADALHQAMQHGSKAAAVTVSRAGANPPWAGEL</sequence>
<evidence type="ECO:0000313" key="7">
    <source>
        <dbReference type="EMBL" id="CRL10916.1"/>
    </source>
</evidence>
<evidence type="ECO:0000256" key="2">
    <source>
        <dbReference type="ARBA" id="ARBA00022679"/>
    </source>
</evidence>
<proteinExistence type="inferred from homology"/>
<evidence type="ECO:0000256" key="1">
    <source>
        <dbReference type="ARBA" id="ARBA00010688"/>
    </source>
</evidence>
<keyword evidence="4 7" id="KW-0418">Kinase</keyword>
<protein>
    <submittedName>
        <fullName evidence="7">5-dehydro-2-deoxygluconokinase</fullName>
        <ecNumber evidence="7">2.7.1.92</ecNumber>
    </submittedName>
</protein>
<evidence type="ECO:0000313" key="8">
    <source>
        <dbReference type="Proteomes" id="UP000043764"/>
    </source>
</evidence>
<evidence type="ECO:0000259" key="6">
    <source>
        <dbReference type="Pfam" id="PF00294"/>
    </source>
</evidence>
<dbReference type="InterPro" id="IPR002173">
    <property type="entry name" value="Carboh/pur_kinase_PfkB_CS"/>
</dbReference>
<dbReference type="EC" id="2.7.1.92" evidence="7"/>
<dbReference type="GO" id="GO:0047590">
    <property type="term" value="F:5-dehydro-2-deoxygluconokinase activity"/>
    <property type="evidence" value="ECO:0007669"/>
    <property type="project" value="UniProtKB-EC"/>
</dbReference>
<dbReference type="InterPro" id="IPR029056">
    <property type="entry name" value="Ribokinase-like"/>
</dbReference>
<dbReference type="PROSITE" id="PS00584">
    <property type="entry name" value="PFKB_KINASES_2"/>
    <property type="match status" value="1"/>
</dbReference>
<evidence type="ECO:0000256" key="5">
    <source>
        <dbReference type="ARBA" id="ARBA00022840"/>
    </source>
</evidence>
<dbReference type="InterPro" id="IPR050306">
    <property type="entry name" value="PfkB_Carbo_kinase"/>
</dbReference>
<name>A0A0H5D188_9RHOB</name>
<comment type="similarity">
    <text evidence="1">Belongs to the carbohydrate kinase PfkB family.</text>
</comment>
<dbReference type="PANTHER" id="PTHR43085:SF1">
    <property type="entry name" value="PSEUDOURIDINE KINASE-RELATED"/>
    <property type="match status" value="1"/>
</dbReference>
<dbReference type="GO" id="GO:0005524">
    <property type="term" value="F:ATP binding"/>
    <property type="evidence" value="ECO:0007669"/>
    <property type="project" value="UniProtKB-KW"/>
</dbReference>
<keyword evidence="5" id="KW-0067">ATP-binding</keyword>
<dbReference type="Pfam" id="PF00294">
    <property type="entry name" value="PfkB"/>
    <property type="match status" value="1"/>
</dbReference>
<dbReference type="Gene3D" id="3.40.1190.20">
    <property type="match status" value="1"/>
</dbReference>
<accession>A0A0H5D188</accession>
<gene>
    <name evidence="7" type="primary">iolC_1</name>
    <name evidence="7" type="ORF">NIT7321_01764</name>
</gene>
<dbReference type="EMBL" id="CVRL01000020">
    <property type="protein sequence ID" value="CRL10916.1"/>
    <property type="molecule type" value="Genomic_DNA"/>
</dbReference>
<keyword evidence="2 7" id="KW-0808">Transferase</keyword>
<feature type="domain" description="Carbohydrate kinase PfkB" evidence="6">
    <location>
        <begin position="5"/>
        <end position="303"/>
    </location>
</feature>
<dbReference type="STRING" id="481446.NIT7645_01602"/>